<dbReference type="RefSeq" id="WP_220508841.1">
    <property type="nucleotide sequence ID" value="NZ_BAAALP010000030.1"/>
</dbReference>
<keyword evidence="1" id="KW-1133">Transmembrane helix</keyword>
<feature type="transmembrane region" description="Helical" evidence="1">
    <location>
        <begin position="224"/>
        <end position="244"/>
    </location>
</feature>
<dbReference type="EMBL" id="JACJIA010000001">
    <property type="protein sequence ID" value="MBA8948563.1"/>
    <property type="molecule type" value="Genomic_DNA"/>
</dbReference>
<comment type="caution">
    <text evidence="2">The sequence shown here is derived from an EMBL/GenBank/DDBJ whole genome shotgun (WGS) entry which is preliminary data.</text>
</comment>
<gene>
    <name evidence="2" type="ORF">HNR61_000161</name>
</gene>
<sequence>MTEPLAPPTSPSPEAPARSRTRSRWFWLLVVGWAAQVLVRIASARGQVAPFVQPDESGYLVAARWLTGGPGADLSGSTFYQPGYSLLLVPAHLLADDPGTVYRLALVTNALVGAAAFPLAFLALLRLGLDRASAAPLAWSAALLPAASFWGHMAMADSVFTVVVLAWLLCLDRFVRTAALPAAAAANLLACYAYALHGRGAVILAVHAAAMAWHALRGERRRSVVALGMLVPGVGAALAFNSLVRDGLYPGGALGLEGELWNRLTSWSGQMWALGTGAGQVWALLTATWMIGGVGAVVVVARLARRDTAYEDRLLAAVLLAATSGVAYLTAAALPDEQRFGNHAYVRYLSCFALVYTLAGLAALVRTARVARPALVATAVFACSGLLVWARVSRLPEDYGYLGHDFPEVGLLGGFWGGLRPLWTSLTASLLLLLFLGLRRLGPRALATGLLVVNALAMLVITAVLARPGTTADVVPPGAPSGGVAIARPFGGHPNLFLIVRARTAFSVWWTELEFFDPRQGPPRPGVCSVVVNWPGGTALDATWPSHPQGWRARGAEMRSRKLRWAVWSSPGCPVHPGGTVRG</sequence>
<evidence type="ECO:0000313" key="2">
    <source>
        <dbReference type="EMBL" id="MBA8948563.1"/>
    </source>
</evidence>
<keyword evidence="1" id="KW-0812">Transmembrane</keyword>
<feature type="transmembrane region" description="Helical" evidence="1">
    <location>
        <begin position="374"/>
        <end position="392"/>
    </location>
</feature>
<dbReference type="AlphaFoldDB" id="A0A7W3LI96"/>
<proteinExistence type="predicted"/>
<evidence type="ECO:0000313" key="3">
    <source>
        <dbReference type="Proteomes" id="UP000572680"/>
    </source>
</evidence>
<feature type="transmembrane region" description="Helical" evidence="1">
    <location>
        <begin position="445"/>
        <end position="466"/>
    </location>
</feature>
<accession>A0A7W3LI96</accession>
<reference evidence="2 3" key="1">
    <citation type="submission" date="2020-08" db="EMBL/GenBank/DDBJ databases">
        <title>Genomic Encyclopedia of Type Strains, Phase IV (KMG-IV): sequencing the most valuable type-strain genomes for metagenomic binning, comparative biology and taxonomic classification.</title>
        <authorList>
            <person name="Goeker M."/>
        </authorList>
    </citation>
    <scope>NUCLEOTIDE SEQUENCE [LARGE SCALE GENOMIC DNA]</scope>
    <source>
        <strain evidence="2 3">DSM 44197</strain>
    </source>
</reference>
<protein>
    <recommendedName>
        <fullName evidence="4">Glycosyltransferase RgtA/B/C/D-like domain-containing protein</fullName>
    </recommendedName>
</protein>
<keyword evidence="1" id="KW-0472">Membrane</keyword>
<feature type="transmembrane region" description="Helical" evidence="1">
    <location>
        <begin position="178"/>
        <end position="195"/>
    </location>
</feature>
<feature type="transmembrane region" description="Helical" evidence="1">
    <location>
        <begin position="25"/>
        <end position="43"/>
    </location>
</feature>
<organism evidence="2 3">
    <name type="scientific">Actinomadura namibiensis</name>
    <dbReference type="NCBI Taxonomy" id="182080"/>
    <lineage>
        <taxon>Bacteria</taxon>
        <taxon>Bacillati</taxon>
        <taxon>Actinomycetota</taxon>
        <taxon>Actinomycetes</taxon>
        <taxon>Streptosporangiales</taxon>
        <taxon>Thermomonosporaceae</taxon>
        <taxon>Actinomadura</taxon>
    </lineage>
</organism>
<feature type="transmembrane region" description="Helical" evidence="1">
    <location>
        <begin position="345"/>
        <end position="365"/>
    </location>
</feature>
<evidence type="ECO:0008006" key="4">
    <source>
        <dbReference type="Google" id="ProtNLM"/>
    </source>
</evidence>
<feature type="transmembrane region" description="Helical" evidence="1">
    <location>
        <begin position="421"/>
        <end position="438"/>
    </location>
</feature>
<feature type="transmembrane region" description="Helical" evidence="1">
    <location>
        <begin position="104"/>
        <end position="129"/>
    </location>
</feature>
<feature type="transmembrane region" description="Helical" evidence="1">
    <location>
        <begin position="281"/>
        <end position="302"/>
    </location>
</feature>
<keyword evidence="3" id="KW-1185">Reference proteome</keyword>
<evidence type="ECO:0000256" key="1">
    <source>
        <dbReference type="SAM" id="Phobius"/>
    </source>
</evidence>
<dbReference type="Proteomes" id="UP000572680">
    <property type="component" value="Unassembled WGS sequence"/>
</dbReference>
<feature type="transmembrane region" description="Helical" evidence="1">
    <location>
        <begin position="314"/>
        <end position="333"/>
    </location>
</feature>
<name>A0A7W3LI96_ACTNM</name>